<dbReference type="OrthoDB" id="8482126at2"/>
<dbReference type="Proteomes" id="UP000294575">
    <property type="component" value="Unassembled WGS sequence"/>
</dbReference>
<keyword evidence="3" id="KW-1185">Reference proteome</keyword>
<dbReference type="AlphaFoldDB" id="A0A4R6TZI7"/>
<evidence type="ECO:0000313" key="3">
    <source>
        <dbReference type="Proteomes" id="UP000294575"/>
    </source>
</evidence>
<dbReference type="EMBL" id="SNYK01000002">
    <property type="protein sequence ID" value="TDQ39418.1"/>
    <property type="molecule type" value="Genomic_DNA"/>
</dbReference>
<feature type="domain" description="Transposase DDE" evidence="1">
    <location>
        <begin position="12"/>
        <end position="93"/>
    </location>
</feature>
<dbReference type="Pfam" id="PF13701">
    <property type="entry name" value="DDE_Tnp_1_4"/>
    <property type="match status" value="1"/>
</dbReference>
<proteinExistence type="predicted"/>
<sequence>MGETISTWKPTCNSSVSVQISNRQTSSDGGALLLRETLDRSGVIERLDQQLIDPRDPSRVVHSLSSQLRTLLIQRAQGWEDLSDTATLSGDPGRAQITKSA</sequence>
<reference evidence="2 3" key="1">
    <citation type="submission" date="2019-03" db="EMBL/GenBank/DDBJ databases">
        <title>Genomic Encyclopedia of Type Strains, Phase IV (KMG-IV): sequencing the most valuable type-strain genomes for metagenomic binning, comparative biology and taxonomic classification.</title>
        <authorList>
            <person name="Goeker M."/>
        </authorList>
    </citation>
    <scope>NUCLEOTIDE SEQUENCE [LARGE SCALE GENOMIC DNA]</scope>
    <source>
        <strain evidence="2 3">DSM 28679</strain>
    </source>
</reference>
<gene>
    <name evidence="2" type="ORF">DFQ45_102110</name>
</gene>
<dbReference type="InterPro" id="IPR025668">
    <property type="entry name" value="Tnp_DDE_dom"/>
</dbReference>
<evidence type="ECO:0000313" key="2">
    <source>
        <dbReference type="EMBL" id="TDQ39418.1"/>
    </source>
</evidence>
<accession>A0A4R6TZI7</accession>
<evidence type="ECO:0000259" key="1">
    <source>
        <dbReference type="Pfam" id="PF13701"/>
    </source>
</evidence>
<organism evidence="2 3">
    <name type="scientific">Thiopseudomonas denitrificans</name>
    <dbReference type="NCBI Taxonomy" id="1501432"/>
    <lineage>
        <taxon>Bacteria</taxon>
        <taxon>Pseudomonadati</taxon>
        <taxon>Pseudomonadota</taxon>
        <taxon>Gammaproteobacteria</taxon>
        <taxon>Pseudomonadales</taxon>
        <taxon>Pseudomonadaceae</taxon>
        <taxon>Thiopseudomonas</taxon>
    </lineage>
</organism>
<name>A0A4R6TZI7_9GAMM</name>
<protein>
    <submittedName>
        <fullName evidence="2">DDE family transposase</fullName>
    </submittedName>
</protein>
<comment type="caution">
    <text evidence="2">The sequence shown here is derived from an EMBL/GenBank/DDBJ whole genome shotgun (WGS) entry which is preliminary data.</text>
</comment>